<protein>
    <submittedName>
        <fullName evidence="2">Uncharacterized protein</fullName>
    </submittedName>
</protein>
<proteinExistence type="predicted"/>
<feature type="region of interest" description="Disordered" evidence="1">
    <location>
        <begin position="43"/>
        <end position="76"/>
    </location>
</feature>
<dbReference type="Proteomes" id="UP000325902">
    <property type="component" value="Unassembled WGS sequence"/>
</dbReference>
<name>A0A5N5DPQ8_9PEZI</name>
<organism evidence="2 3">
    <name type="scientific">Lasiodiplodia theobromae</name>
    <dbReference type="NCBI Taxonomy" id="45133"/>
    <lineage>
        <taxon>Eukaryota</taxon>
        <taxon>Fungi</taxon>
        <taxon>Dikarya</taxon>
        <taxon>Ascomycota</taxon>
        <taxon>Pezizomycotina</taxon>
        <taxon>Dothideomycetes</taxon>
        <taxon>Dothideomycetes incertae sedis</taxon>
        <taxon>Botryosphaeriales</taxon>
        <taxon>Botryosphaeriaceae</taxon>
        <taxon>Lasiodiplodia</taxon>
    </lineage>
</organism>
<accession>A0A5N5DPQ8</accession>
<keyword evidence="3" id="KW-1185">Reference proteome</keyword>
<dbReference type="AlphaFoldDB" id="A0A5N5DPQ8"/>
<comment type="caution">
    <text evidence="2">The sequence shown here is derived from an EMBL/GenBank/DDBJ whole genome shotgun (WGS) entry which is preliminary data.</text>
</comment>
<dbReference type="EMBL" id="VCHE01000005">
    <property type="protein sequence ID" value="KAB2579936.1"/>
    <property type="molecule type" value="Genomic_DNA"/>
</dbReference>
<evidence type="ECO:0000313" key="3">
    <source>
        <dbReference type="Proteomes" id="UP000325902"/>
    </source>
</evidence>
<evidence type="ECO:0000313" key="2">
    <source>
        <dbReference type="EMBL" id="KAB2579936.1"/>
    </source>
</evidence>
<evidence type="ECO:0000256" key="1">
    <source>
        <dbReference type="SAM" id="MobiDB-lite"/>
    </source>
</evidence>
<feature type="compositionally biased region" description="Acidic residues" evidence="1">
    <location>
        <begin position="57"/>
        <end position="76"/>
    </location>
</feature>
<reference evidence="2 3" key="1">
    <citation type="journal article" date="2019" name="Sci. Rep.">
        <title>A multi-omics analysis of the grapevine pathogen Lasiodiplodia theobromae reveals that temperature affects the expression of virulence- and pathogenicity-related genes.</title>
        <authorList>
            <person name="Felix C."/>
            <person name="Meneses R."/>
            <person name="Goncalves M.F.M."/>
            <person name="Tilleman L."/>
            <person name="Duarte A.S."/>
            <person name="Jorrin-Novo J.V."/>
            <person name="Van de Peer Y."/>
            <person name="Deforce D."/>
            <person name="Van Nieuwerburgh F."/>
            <person name="Esteves A.C."/>
            <person name="Alves A."/>
        </authorList>
    </citation>
    <scope>NUCLEOTIDE SEQUENCE [LARGE SCALE GENOMIC DNA]</scope>
    <source>
        <strain evidence="2 3">LA-SOL3</strain>
    </source>
</reference>
<gene>
    <name evidence="2" type="ORF">DBV05_g1444</name>
</gene>
<sequence>MVFNGLVREKVRKVRDAWTLMERDEAEEVRALPLRFLPSVAPAPTVDEAVGENWVAEGEEEEDDDDDDDDDDEMSW</sequence>